<gene>
    <name evidence="2" type="ORF">H1Q58_12465</name>
</gene>
<sequence length="93" mass="10297">MWRIELSIIMYILLVGGALITGALSAIVFMGVYRKTKRGGTLVGTLLLLWIVYQMVTLSTIASPLTVMVLVIYLFFGIAAYWKLKREGVIAKG</sequence>
<organism evidence="2 3">
    <name type="scientific">Planococcus maritimus</name>
    <dbReference type="NCBI Taxonomy" id="192421"/>
    <lineage>
        <taxon>Bacteria</taxon>
        <taxon>Bacillati</taxon>
        <taxon>Bacillota</taxon>
        <taxon>Bacilli</taxon>
        <taxon>Bacillales</taxon>
        <taxon>Caryophanaceae</taxon>
        <taxon>Planococcus</taxon>
    </lineage>
</organism>
<dbReference type="RefSeq" id="WP_182091712.1">
    <property type="nucleotide sequence ID" value="NZ_CP059540.1"/>
</dbReference>
<feature type="transmembrane region" description="Helical" evidence="1">
    <location>
        <begin position="6"/>
        <end position="32"/>
    </location>
</feature>
<keyword evidence="1" id="KW-1133">Transmembrane helix</keyword>
<dbReference type="AlphaFoldDB" id="A0A7D7MDT8"/>
<protein>
    <submittedName>
        <fullName evidence="2">Uncharacterized protein</fullName>
    </submittedName>
</protein>
<accession>A0A7D7MDT8</accession>
<keyword evidence="1" id="KW-0472">Membrane</keyword>
<keyword evidence="1" id="KW-0812">Transmembrane</keyword>
<feature type="transmembrane region" description="Helical" evidence="1">
    <location>
        <begin position="62"/>
        <end position="82"/>
    </location>
</feature>
<dbReference type="EMBL" id="CP059540">
    <property type="protein sequence ID" value="QMT16773.1"/>
    <property type="molecule type" value="Genomic_DNA"/>
</dbReference>
<name>A0A7D7MDT8_PLAMR</name>
<dbReference type="Proteomes" id="UP000514716">
    <property type="component" value="Chromosome"/>
</dbReference>
<reference evidence="2 3" key="1">
    <citation type="submission" date="2020-07" db="EMBL/GenBank/DDBJ databases">
        <title>Screening of a cold-adapted Planococcus bacterium producing protease in traditional shrimp paste and protease identification by genome sequencing.</title>
        <authorList>
            <person name="Gao R."/>
            <person name="Leng W."/>
            <person name="Chu Q."/>
            <person name="Wu X."/>
            <person name="Liu H."/>
            <person name="Li X."/>
        </authorList>
    </citation>
    <scope>NUCLEOTIDE SEQUENCE [LARGE SCALE GENOMIC DNA]</scope>
    <source>
        <strain evidence="2 3">XJ11</strain>
    </source>
</reference>
<proteinExistence type="predicted"/>
<evidence type="ECO:0000313" key="2">
    <source>
        <dbReference type="EMBL" id="QMT16773.1"/>
    </source>
</evidence>
<keyword evidence="3" id="KW-1185">Reference proteome</keyword>
<evidence type="ECO:0000256" key="1">
    <source>
        <dbReference type="SAM" id="Phobius"/>
    </source>
</evidence>
<feature type="transmembrane region" description="Helical" evidence="1">
    <location>
        <begin position="39"/>
        <end position="56"/>
    </location>
</feature>
<dbReference type="KEGG" id="pdec:H1Q58_12465"/>
<evidence type="ECO:0000313" key="3">
    <source>
        <dbReference type="Proteomes" id="UP000514716"/>
    </source>
</evidence>